<feature type="domain" description="Fumarylacetoacetase-like C-terminal" evidence="3">
    <location>
        <begin position="87"/>
        <end position="290"/>
    </location>
</feature>
<evidence type="ECO:0000256" key="2">
    <source>
        <dbReference type="ARBA" id="ARBA00022723"/>
    </source>
</evidence>
<dbReference type="Proteomes" id="UP001500689">
    <property type="component" value="Unassembled WGS sequence"/>
</dbReference>
<accession>A0ABP6Y2Y8</accession>
<evidence type="ECO:0000259" key="3">
    <source>
        <dbReference type="Pfam" id="PF01557"/>
    </source>
</evidence>
<dbReference type="InterPro" id="IPR011234">
    <property type="entry name" value="Fumarylacetoacetase-like_C"/>
</dbReference>
<keyword evidence="4" id="KW-0378">Hydrolase</keyword>
<comment type="caution">
    <text evidence="4">The sequence shown here is derived from an EMBL/GenBank/DDBJ whole genome shotgun (WGS) entry which is preliminary data.</text>
</comment>
<dbReference type="Gene3D" id="3.90.850.10">
    <property type="entry name" value="Fumarylacetoacetase-like, C-terminal domain"/>
    <property type="match status" value="1"/>
</dbReference>
<keyword evidence="2" id="KW-0479">Metal-binding</keyword>
<gene>
    <name evidence="4" type="ORF">GCM10022222_71510</name>
</gene>
<dbReference type="PANTHER" id="PTHR42796:SF4">
    <property type="entry name" value="FUMARYLACETOACETATE HYDROLASE DOMAIN-CONTAINING PROTEIN 2A"/>
    <property type="match status" value="1"/>
</dbReference>
<name>A0ABP6Y2Y8_9PSEU</name>
<evidence type="ECO:0000313" key="5">
    <source>
        <dbReference type="Proteomes" id="UP001500689"/>
    </source>
</evidence>
<keyword evidence="5" id="KW-1185">Reference proteome</keyword>
<comment type="similarity">
    <text evidence="1">Belongs to the FAH family.</text>
</comment>
<evidence type="ECO:0000313" key="4">
    <source>
        <dbReference type="EMBL" id="GAA3576477.1"/>
    </source>
</evidence>
<dbReference type="GO" id="GO:0016787">
    <property type="term" value="F:hydrolase activity"/>
    <property type="evidence" value="ECO:0007669"/>
    <property type="project" value="UniProtKB-KW"/>
</dbReference>
<proteinExistence type="inferred from homology"/>
<dbReference type="SUPFAM" id="SSF56529">
    <property type="entry name" value="FAH"/>
    <property type="match status" value="1"/>
</dbReference>
<sequence length="301" mass="32567">MCLLTASNKREVRGMRISNLDGRLVLKHPDGVTDVEAAGDGRFCADPQAVFSRWDEFTAWAVDLRNPRIEPCDPSRLKAPVPRPSQVFAIGMNYADHAAEGGLPLPPEPAVFTKFQTSIAGPNDEVKLPTSTVDWEAELVVVIGRRAVHVDAARAWEHVAGVTVGQDLSERTRQLIGTPPQFSIGKSFPGFGPIGPEIVTSDELTDRDDLEIGCSVNGEVVQHARTGDLIFPVASLIERLSAILPLTPGDLIFTGTPSGVGHSRSPRRYLAPGDVLETWISDVGRLRTTFAEGPRHVARTA</sequence>
<evidence type="ECO:0000256" key="1">
    <source>
        <dbReference type="ARBA" id="ARBA00010211"/>
    </source>
</evidence>
<organism evidence="4 5">
    <name type="scientific">Amycolatopsis ultiminotia</name>
    <dbReference type="NCBI Taxonomy" id="543629"/>
    <lineage>
        <taxon>Bacteria</taxon>
        <taxon>Bacillati</taxon>
        <taxon>Actinomycetota</taxon>
        <taxon>Actinomycetes</taxon>
        <taxon>Pseudonocardiales</taxon>
        <taxon>Pseudonocardiaceae</taxon>
        <taxon>Amycolatopsis</taxon>
    </lineage>
</organism>
<protein>
    <submittedName>
        <fullName evidence="4">Fumarylacetoacetate hydrolase family protein</fullName>
    </submittedName>
</protein>
<dbReference type="InterPro" id="IPR036663">
    <property type="entry name" value="Fumarylacetoacetase_C_sf"/>
</dbReference>
<reference evidence="5" key="1">
    <citation type="journal article" date="2019" name="Int. J. Syst. Evol. Microbiol.">
        <title>The Global Catalogue of Microorganisms (GCM) 10K type strain sequencing project: providing services to taxonomists for standard genome sequencing and annotation.</title>
        <authorList>
            <consortium name="The Broad Institute Genomics Platform"/>
            <consortium name="The Broad Institute Genome Sequencing Center for Infectious Disease"/>
            <person name="Wu L."/>
            <person name="Ma J."/>
        </authorList>
    </citation>
    <scope>NUCLEOTIDE SEQUENCE [LARGE SCALE GENOMIC DNA]</scope>
    <source>
        <strain evidence="5">JCM 16898</strain>
    </source>
</reference>
<dbReference type="InterPro" id="IPR051121">
    <property type="entry name" value="FAH"/>
</dbReference>
<dbReference type="PANTHER" id="PTHR42796">
    <property type="entry name" value="FUMARYLACETOACETATE HYDROLASE DOMAIN-CONTAINING PROTEIN 2A-RELATED"/>
    <property type="match status" value="1"/>
</dbReference>
<dbReference type="EMBL" id="BAAAZN010000021">
    <property type="protein sequence ID" value="GAA3576477.1"/>
    <property type="molecule type" value="Genomic_DNA"/>
</dbReference>
<dbReference type="Pfam" id="PF01557">
    <property type="entry name" value="FAA_hydrolase"/>
    <property type="match status" value="1"/>
</dbReference>